<protein>
    <submittedName>
        <fullName evidence="1">STAS/SEC14 domain-containing protein</fullName>
    </submittedName>
</protein>
<comment type="caution">
    <text evidence="1">The sequence shown here is derived from an EMBL/GenBank/DDBJ whole genome shotgun (WGS) entry which is preliminary data.</text>
</comment>
<dbReference type="Pfam" id="PF11964">
    <property type="entry name" value="SpoIIAA-like"/>
    <property type="match status" value="1"/>
</dbReference>
<sequence length="126" mass="14041">MAFSTQLTRFPGYVRVQAAGPNSIGDCVELISMIARETVYWSDRRVVVDLRQVDGELTPTEQIFIGELVAQDLAHLERVASVVPPRSLTRNSERAAQELGSQLRVFDDESQALAWIAAAELPFRKP</sequence>
<accession>A0ABW0NKC1</accession>
<dbReference type="Proteomes" id="UP001596037">
    <property type="component" value="Unassembled WGS sequence"/>
</dbReference>
<name>A0ABW0NKC1_9BURK</name>
<dbReference type="RefSeq" id="WP_376852071.1">
    <property type="nucleotide sequence ID" value="NZ_JBHSMF010000010.1"/>
</dbReference>
<proteinExistence type="predicted"/>
<keyword evidence="2" id="KW-1185">Reference proteome</keyword>
<organism evidence="1 2">
    <name type="scientific">Caenimonas terrae</name>
    <dbReference type="NCBI Taxonomy" id="696074"/>
    <lineage>
        <taxon>Bacteria</taxon>
        <taxon>Pseudomonadati</taxon>
        <taxon>Pseudomonadota</taxon>
        <taxon>Betaproteobacteria</taxon>
        <taxon>Burkholderiales</taxon>
        <taxon>Comamonadaceae</taxon>
        <taxon>Caenimonas</taxon>
    </lineage>
</organism>
<dbReference type="EMBL" id="JBHSMF010000010">
    <property type="protein sequence ID" value="MFC5499822.1"/>
    <property type="molecule type" value="Genomic_DNA"/>
</dbReference>
<reference evidence="2" key="1">
    <citation type="journal article" date="2019" name="Int. J. Syst. Evol. Microbiol.">
        <title>The Global Catalogue of Microorganisms (GCM) 10K type strain sequencing project: providing services to taxonomists for standard genome sequencing and annotation.</title>
        <authorList>
            <consortium name="The Broad Institute Genomics Platform"/>
            <consortium name="The Broad Institute Genome Sequencing Center for Infectious Disease"/>
            <person name="Wu L."/>
            <person name="Ma J."/>
        </authorList>
    </citation>
    <scope>NUCLEOTIDE SEQUENCE [LARGE SCALE GENOMIC DNA]</scope>
    <source>
        <strain evidence="2">CCUG 57401</strain>
    </source>
</reference>
<gene>
    <name evidence="1" type="ORF">ACFPOE_19935</name>
</gene>
<evidence type="ECO:0000313" key="2">
    <source>
        <dbReference type="Proteomes" id="UP001596037"/>
    </source>
</evidence>
<evidence type="ECO:0000313" key="1">
    <source>
        <dbReference type="EMBL" id="MFC5499822.1"/>
    </source>
</evidence>
<dbReference type="InterPro" id="IPR021866">
    <property type="entry name" value="SpoIIAA-like"/>
</dbReference>